<keyword evidence="6" id="KW-0999">Mitochondrion inner membrane</keyword>
<dbReference type="InterPro" id="IPR050187">
    <property type="entry name" value="Lipid_Phosphate_FormReg"/>
</dbReference>
<evidence type="ECO:0000256" key="4">
    <source>
        <dbReference type="ARBA" id="ARBA00022448"/>
    </source>
</evidence>
<keyword evidence="8" id="KW-1133">Transmembrane helix</keyword>
<name>A0A8I2YR35_9AGAM</name>
<keyword evidence="7" id="KW-0653">Protein transport</keyword>
<comment type="subcellular location">
    <subcellularLocation>
        <location evidence="1">Mitochondrion inner membrane</location>
        <topology evidence="1">Single-pass membrane protein</topology>
    </subcellularLocation>
</comment>
<accession>A0A8I2YR35</accession>
<keyword evidence="10" id="KW-0496">Mitochondrion</keyword>
<keyword evidence="5" id="KW-0812">Transmembrane</keyword>
<dbReference type="EMBL" id="JAGFBS010000012">
    <property type="protein sequence ID" value="KAG6376317.1"/>
    <property type="molecule type" value="Genomic_DNA"/>
</dbReference>
<evidence type="ECO:0000256" key="3">
    <source>
        <dbReference type="ARBA" id="ARBA00020796"/>
    </source>
</evidence>
<evidence type="ECO:0000256" key="2">
    <source>
        <dbReference type="ARBA" id="ARBA00006355"/>
    </source>
</evidence>
<evidence type="ECO:0000256" key="9">
    <source>
        <dbReference type="ARBA" id="ARBA00023010"/>
    </source>
</evidence>
<keyword evidence="11" id="KW-0472">Membrane</keyword>
<evidence type="ECO:0000256" key="11">
    <source>
        <dbReference type="ARBA" id="ARBA00023136"/>
    </source>
</evidence>
<dbReference type="AlphaFoldDB" id="A0A8I2YR35"/>
<evidence type="ECO:0000256" key="8">
    <source>
        <dbReference type="ARBA" id="ARBA00022989"/>
    </source>
</evidence>
<evidence type="ECO:0000256" key="6">
    <source>
        <dbReference type="ARBA" id="ARBA00022792"/>
    </source>
</evidence>
<dbReference type="GO" id="GO:0005743">
    <property type="term" value="C:mitochondrial inner membrane"/>
    <property type="evidence" value="ECO:0007669"/>
    <property type="project" value="UniProtKB-SubCell"/>
</dbReference>
<keyword evidence="4" id="KW-0813">Transport</keyword>
<reference evidence="12" key="1">
    <citation type="submission" date="2021-03" db="EMBL/GenBank/DDBJ databases">
        <title>Evolutionary innovations through gain and loss of genes in the ectomycorrhizal Boletales.</title>
        <authorList>
            <person name="Wu G."/>
            <person name="Miyauchi S."/>
            <person name="Morin E."/>
            <person name="Yang Z.-L."/>
            <person name="Xu J."/>
            <person name="Martin F.M."/>
        </authorList>
    </citation>
    <scope>NUCLEOTIDE SEQUENCE</scope>
    <source>
        <strain evidence="12">BR01</strain>
    </source>
</reference>
<comment type="similarity">
    <text evidence="2">Belongs to the TIM54 family.</text>
</comment>
<protein>
    <recommendedName>
        <fullName evidence="3">Mitochondrial import inner membrane translocase subunit TIM54</fullName>
    </recommendedName>
</protein>
<comment type="caution">
    <text evidence="12">The sequence shown here is derived from an EMBL/GenBank/DDBJ whole genome shotgun (WGS) entry which is preliminary data.</text>
</comment>
<dbReference type="PANTHER" id="PTHR12358">
    <property type="entry name" value="SPHINGOSINE KINASE"/>
    <property type="match status" value="1"/>
</dbReference>
<dbReference type="PANTHER" id="PTHR12358:SF101">
    <property type="entry name" value="MITOCHONDRIAL IMPORT INNER MEMBRANE TRANSLOCASE SUBUNIT TIM54"/>
    <property type="match status" value="1"/>
</dbReference>
<dbReference type="OrthoDB" id="5598305at2759"/>
<evidence type="ECO:0000256" key="7">
    <source>
        <dbReference type="ARBA" id="ARBA00022927"/>
    </source>
</evidence>
<evidence type="ECO:0000256" key="10">
    <source>
        <dbReference type="ARBA" id="ARBA00023128"/>
    </source>
</evidence>
<organism evidence="12 13">
    <name type="scientific">Boletus reticuloceps</name>
    <dbReference type="NCBI Taxonomy" id="495285"/>
    <lineage>
        <taxon>Eukaryota</taxon>
        <taxon>Fungi</taxon>
        <taxon>Dikarya</taxon>
        <taxon>Basidiomycota</taxon>
        <taxon>Agaricomycotina</taxon>
        <taxon>Agaricomycetes</taxon>
        <taxon>Agaricomycetidae</taxon>
        <taxon>Boletales</taxon>
        <taxon>Boletineae</taxon>
        <taxon>Boletaceae</taxon>
        <taxon>Boletoideae</taxon>
        <taxon>Boletus</taxon>
    </lineage>
</organism>
<dbReference type="Pfam" id="PF11711">
    <property type="entry name" value="Tim54"/>
    <property type="match status" value="1"/>
</dbReference>
<dbReference type="GO" id="GO:0015031">
    <property type="term" value="P:protein transport"/>
    <property type="evidence" value="ECO:0007669"/>
    <property type="project" value="UniProtKB-KW"/>
</dbReference>
<keyword evidence="9" id="KW-0811">Translocation</keyword>
<evidence type="ECO:0000313" key="12">
    <source>
        <dbReference type="EMBL" id="KAG6376317.1"/>
    </source>
</evidence>
<dbReference type="Proteomes" id="UP000683000">
    <property type="component" value="Unassembled WGS sequence"/>
</dbReference>
<evidence type="ECO:0000313" key="13">
    <source>
        <dbReference type="Proteomes" id="UP000683000"/>
    </source>
</evidence>
<keyword evidence="13" id="KW-1185">Reference proteome</keyword>
<evidence type="ECO:0000256" key="5">
    <source>
        <dbReference type="ARBA" id="ARBA00022692"/>
    </source>
</evidence>
<sequence length="203" mass="22909">MQHAMNPPKSGVWAALEYTGIPASWLSARPRLPSRNWCIFITLTSSLISYYAYDRHQARSIRRSYIDQVKHLADEPMKSTDLPRKVVVYGAKWPGDEDHQRAVRFFKKYVKPVLVAAAIDYDIVATRHSGDLAERVASTVIKDRRRAIGLDQSIALPLVLPNQPTQEQKHVQELEGGIILVGRHTFKEYMTGLNEAGVGGWNS</sequence>
<proteinExistence type="inferred from homology"/>
<dbReference type="InterPro" id="IPR021056">
    <property type="entry name" value="Mt_import_IM_translocase_Tim54"/>
</dbReference>
<gene>
    <name evidence="12" type="ORF">JVT61DRAFT_2297</name>
</gene>
<evidence type="ECO:0000256" key="1">
    <source>
        <dbReference type="ARBA" id="ARBA00004434"/>
    </source>
</evidence>